<evidence type="ECO:0000313" key="10">
    <source>
        <dbReference type="EMBL" id="MFL9818811.1"/>
    </source>
</evidence>
<dbReference type="Pfam" id="PF01544">
    <property type="entry name" value="CorA"/>
    <property type="match status" value="1"/>
</dbReference>
<dbReference type="SUPFAM" id="SSF144083">
    <property type="entry name" value="Magnesium transport protein CorA, transmembrane region"/>
    <property type="match status" value="1"/>
</dbReference>
<gene>
    <name evidence="8 10" type="primary">corA</name>
    <name evidence="10" type="ORF">AB0756_17315</name>
</gene>
<feature type="region of interest" description="Disordered" evidence="9">
    <location>
        <begin position="1"/>
        <end position="48"/>
    </location>
</feature>
<evidence type="ECO:0000256" key="8">
    <source>
        <dbReference type="RuleBase" id="RU362010"/>
    </source>
</evidence>
<keyword evidence="7 8" id="KW-0472">Membrane</keyword>
<evidence type="ECO:0000256" key="9">
    <source>
        <dbReference type="SAM" id="MobiDB-lite"/>
    </source>
</evidence>
<feature type="transmembrane region" description="Helical" evidence="8">
    <location>
        <begin position="337"/>
        <end position="355"/>
    </location>
</feature>
<dbReference type="Gene3D" id="3.30.460.20">
    <property type="entry name" value="CorA soluble domain-like"/>
    <property type="match status" value="1"/>
</dbReference>
<name>A0ABW8XAI5_9CYAN</name>
<dbReference type="InterPro" id="IPR002523">
    <property type="entry name" value="MgTranspt_CorA/ZnTranspt_ZntB"/>
</dbReference>
<evidence type="ECO:0000256" key="6">
    <source>
        <dbReference type="ARBA" id="ARBA00022989"/>
    </source>
</evidence>
<comment type="function">
    <text evidence="8">Mediates influx of magnesium ions.</text>
</comment>
<feature type="transmembrane region" description="Helical" evidence="8">
    <location>
        <begin position="375"/>
        <end position="396"/>
    </location>
</feature>
<dbReference type="PANTHER" id="PTHR46494">
    <property type="entry name" value="CORA FAMILY METAL ION TRANSPORTER (EUROFUNG)"/>
    <property type="match status" value="1"/>
</dbReference>
<keyword evidence="8" id="KW-0406">Ion transport</keyword>
<dbReference type="Gene3D" id="1.20.58.340">
    <property type="entry name" value="Magnesium transport protein CorA, transmembrane region"/>
    <property type="match status" value="2"/>
</dbReference>
<dbReference type="PANTHER" id="PTHR46494:SF1">
    <property type="entry name" value="CORA FAMILY METAL ION TRANSPORTER (EUROFUNG)"/>
    <property type="match status" value="1"/>
</dbReference>
<keyword evidence="11" id="KW-1185">Reference proteome</keyword>
<feature type="compositionally biased region" description="Basic residues" evidence="9">
    <location>
        <begin position="1"/>
        <end position="36"/>
    </location>
</feature>
<dbReference type="CDD" id="cd12828">
    <property type="entry name" value="TmCorA-like_1"/>
    <property type="match status" value="1"/>
</dbReference>
<evidence type="ECO:0000256" key="2">
    <source>
        <dbReference type="ARBA" id="ARBA00009765"/>
    </source>
</evidence>
<sequence>MPKKVGRSSKMAKKVHQSPKMAGKVRQRPTTARKNRPSSQEVSPSPIERYYHQPGTIPGFLYIPHGSPPPKISLIDYKAIDIVRKETVTPEECAVYLDTESVSWVEVQGLGDEDVLRRLGKVFGLHPLVLEDIVNVVERPKIEEYEAQLVIICRMVVPKTTEEGFHSEQVSLVLGENYLLSVQEEPEYDCLDGVRTRICQNKGIIRKRRADYLAYTVLDAIVDGFFPVLERFGDRIEELENEVIENPTQQTLQKIYEIRRELLQLRRYIWPQRDAINSLIRDGNELIRDEVRMYLRDCYDHTIQVIDTIETYRELTSGLMDVYLSAVSNRMNEVMKFLTVMSSIFIPLTFIAGIYGMNFNTEKSPYNMPELNWHWGYFLCLGVMGAIAITMVVIFWQKGWFQNFSKVNSDFDKRV</sequence>
<evidence type="ECO:0000313" key="11">
    <source>
        <dbReference type="Proteomes" id="UP001629223"/>
    </source>
</evidence>
<dbReference type="Proteomes" id="UP001629223">
    <property type="component" value="Unassembled WGS sequence"/>
</dbReference>
<keyword evidence="3 8" id="KW-0813">Transport</keyword>
<accession>A0ABW8XAI5</accession>
<comment type="caution">
    <text evidence="10">The sequence shown here is derived from an EMBL/GenBank/DDBJ whole genome shotgun (WGS) entry which is preliminary data.</text>
</comment>
<keyword evidence="5 8" id="KW-0812">Transmembrane</keyword>
<organism evidence="10 11">
    <name type="scientific">Tolypothrix campylonemoides VB511288_2</name>
    <dbReference type="NCBI Taxonomy" id="3232311"/>
    <lineage>
        <taxon>Bacteria</taxon>
        <taxon>Bacillati</taxon>
        <taxon>Cyanobacteriota</taxon>
        <taxon>Cyanophyceae</taxon>
        <taxon>Nostocales</taxon>
        <taxon>Tolypothrichaceae</taxon>
        <taxon>Tolypothrix</taxon>
    </lineage>
</organism>
<keyword evidence="8" id="KW-0460">Magnesium</keyword>
<evidence type="ECO:0000256" key="7">
    <source>
        <dbReference type="ARBA" id="ARBA00023136"/>
    </source>
</evidence>
<keyword evidence="6 8" id="KW-1133">Transmembrane helix</keyword>
<dbReference type="InterPro" id="IPR045863">
    <property type="entry name" value="CorA_TM1_TM2"/>
</dbReference>
<keyword evidence="4 8" id="KW-1003">Cell membrane</keyword>
<evidence type="ECO:0000256" key="3">
    <source>
        <dbReference type="ARBA" id="ARBA00022448"/>
    </source>
</evidence>
<evidence type="ECO:0000256" key="4">
    <source>
        <dbReference type="ARBA" id="ARBA00022475"/>
    </source>
</evidence>
<dbReference type="EMBL" id="JBFPMW010000005">
    <property type="protein sequence ID" value="MFL9818811.1"/>
    <property type="molecule type" value="Genomic_DNA"/>
</dbReference>
<evidence type="ECO:0000256" key="1">
    <source>
        <dbReference type="ARBA" id="ARBA00004651"/>
    </source>
</evidence>
<evidence type="ECO:0000256" key="5">
    <source>
        <dbReference type="ARBA" id="ARBA00022692"/>
    </source>
</evidence>
<comment type="similarity">
    <text evidence="2 8">Belongs to the CorA metal ion transporter (MIT) (TC 1.A.35) family.</text>
</comment>
<reference evidence="10 11" key="1">
    <citation type="submission" date="2024-07" db="EMBL/GenBank/DDBJ databases">
        <authorList>
            <person name="Tripathy S."/>
        </authorList>
    </citation>
    <scope>NUCLEOTIDE SEQUENCE [LARGE SCALE GENOMIC DNA]</scope>
    <source>
        <strain evidence="10 11">VB511288_2</strain>
    </source>
</reference>
<proteinExistence type="inferred from homology"/>
<dbReference type="NCBIfam" id="TIGR00383">
    <property type="entry name" value="corA"/>
    <property type="match status" value="1"/>
</dbReference>
<comment type="subcellular location">
    <subcellularLocation>
        <location evidence="1">Cell membrane</location>
        <topology evidence="1">Multi-pass membrane protein</topology>
    </subcellularLocation>
    <subcellularLocation>
        <location evidence="8">Membrane</location>
        <topology evidence="8">Multi-pass membrane protein</topology>
    </subcellularLocation>
</comment>
<dbReference type="InterPro" id="IPR004488">
    <property type="entry name" value="Mg/Co-transport_prot_CorA"/>
</dbReference>
<protein>
    <recommendedName>
        <fullName evidence="8">Magnesium transport protein CorA</fullName>
    </recommendedName>
</protein>
<dbReference type="SUPFAM" id="SSF143865">
    <property type="entry name" value="CorA soluble domain-like"/>
    <property type="match status" value="1"/>
</dbReference>
<dbReference type="InterPro" id="IPR045861">
    <property type="entry name" value="CorA_cytoplasmic_dom"/>
</dbReference>